<gene>
    <name evidence="1" type="ORF">FA13DRAFT_1805550</name>
</gene>
<organism evidence="1 2">
    <name type="scientific">Coprinellus micaceus</name>
    <name type="common">Glistening ink-cap mushroom</name>
    <name type="synonym">Coprinus micaceus</name>
    <dbReference type="NCBI Taxonomy" id="71717"/>
    <lineage>
        <taxon>Eukaryota</taxon>
        <taxon>Fungi</taxon>
        <taxon>Dikarya</taxon>
        <taxon>Basidiomycota</taxon>
        <taxon>Agaricomycotina</taxon>
        <taxon>Agaricomycetes</taxon>
        <taxon>Agaricomycetidae</taxon>
        <taxon>Agaricales</taxon>
        <taxon>Agaricineae</taxon>
        <taxon>Psathyrellaceae</taxon>
        <taxon>Coprinellus</taxon>
    </lineage>
</organism>
<evidence type="ECO:0000313" key="1">
    <source>
        <dbReference type="EMBL" id="TEB14218.1"/>
    </source>
</evidence>
<comment type="caution">
    <text evidence="1">The sequence shown here is derived from an EMBL/GenBank/DDBJ whole genome shotgun (WGS) entry which is preliminary data.</text>
</comment>
<evidence type="ECO:0000313" key="2">
    <source>
        <dbReference type="Proteomes" id="UP000298030"/>
    </source>
</evidence>
<accession>A0A4Y7RZ28</accession>
<dbReference type="STRING" id="71717.A0A4Y7RZ28"/>
<reference evidence="1 2" key="1">
    <citation type="journal article" date="2019" name="Nat. Ecol. Evol.">
        <title>Megaphylogeny resolves global patterns of mushroom evolution.</title>
        <authorList>
            <person name="Varga T."/>
            <person name="Krizsan K."/>
            <person name="Foldi C."/>
            <person name="Dima B."/>
            <person name="Sanchez-Garcia M."/>
            <person name="Sanchez-Ramirez S."/>
            <person name="Szollosi G.J."/>
            <person name="Szarkandi J.G."/>
            <person name="Papp V."/>
            <person name="Albert L."/>
            <person name="Andreopoulos W."/>
            <person name="Angelini C."/>
            <person name="Antonin V."/>
            <person name="Barry K.W."/>
            <person name="Bougher N.L."/>
            <person name="Buchanan P."/>
            <person name="Buyck B."/>
            <person name="Bense V."/>
            <person name="Catcheside P."/>
            <person name="Chovatia M."/>
            <person name="Cooper J."/>
            <person name="Damon W."/>
            <person name="Desjardin D."/>
            <person name="Finy P."/>
            <person name="Geml J."/>
            <person name="Haridas S."/>
            <person name="Hughes K."/>
            <person name="Justo A."/>
            <person name="Karasinski D."/>
            <person name="Kautmanova I."/>
            <person name="Kiss B."/>
            <person name="Kocsube S."/>
            <person name="Kotiranta H."/>
            <person name="LaButti K.M."/>
            <person name="Lechner B.E."/>
            <person name="Liimatainen K."/>
            <person name="Lipzen A."/>
            <person name="Lukacs Z."/>
            <person name="Mihaltcheva S."/>
            <person name="Morgado L.N."/>
            <person name="Niskanen T."/>
            <person name="Noordeloos M.E."/>
            <person name="Ohm R.A."/>
            <person name="Ortiz-Santana B."/>
            <person name="Ovrebo C."/>
            <person name="Racz N."/>
            <person name="Riley R."/>
            <person name="Savchenko A."/>
            <person name="Shiryaev A."/>
            <person name="Soop K."/>
            <person name="Spirin V."/>
            <person name="Szebenyi C."/>
            <person name="Tomsovsky M."/>
            <person name="Tulloss R.E."/>
            <person name="Uehling J."/>
            <person name="Grigoriev I.V."/>
            <person name="Vagvolgyi C."/>
            <person name="Papp T."/>
            <person name="Martin F.M."/>
            <person name="Miettinen O."/>
            <person name="Hibbett D.S."/>
            <person name="Nagy L.G."/>
        </authorList>
    </citation>
    <scope>NUCLEOTIDE SEQUENCE [LARGE SCALE GENOMIC DNA]</scope>
    <source>
        <strain evidence="1 2">FP101781</strain>
    </source>
</reference>
<protein>
    <submittedName>
        <fullName evidence="1">Uncharacterized protein</fullName>
    </submittedName>
</protein>
<sequence>MAGVGLQQGGQIQSIRLVCTGDERNCNHLFRSIGPVGKLARLPEELQPAAFAHISRFLGTDDQTLPANVERRLSERGPRPSVRALHIDTDFASADPLKPGGDTRLCSENSGGKPCTVNPRDTEGIDSRELTSVNTTTSLGPWSIDKTYNLLDETLTCSSTSAHLKIDVTANVSAFAGVAVVAQGTIIPSVITYIHVTATVANMNVNAAVHGCGVFKLGDMPLSLSVSPTARASGTTTAHLIPQLSLSLNSFDGLSTAMTYISLDAHATANLALHGSVVASNDHGAEEVALLLPKPVRRLAGASAHFFNLFDGSRDITLFNKNWQLLRKCYGSSARRSLWDARSYMERAFFERRALACPSTKQPDLVPVVSQAIISSGAKVV</sequence>
<keyword evidence="2" id="KW-1185">Reference proteome</keyword>
<dbReference type="AlphaFoldDB" id="A0A4Y7RZ28"/>
<proteinExistence type="predicted"/>
<dbReference type="EMBL" id="QPFP01000396">
    <property type="protein sequence ID" value="TEB14218.1"/>
    <property type="molecule type" value="Genomic_DNA"/>
</dbReference>
<name>A0A4Y7RZ28_COPMI</name>
<dbReference type="Proteomes" id="UP000298030">
    <property type="component" value="Unassembled WGS sequence"/>
</dbReference>
<dbReference type="OrthoDB" id="73875at2759"/>